<evidence type="ECO:0000313" key="2">
    <source>
        <dbReference type="EMBL" id="CAK7940105.1"/>
    </source>
</evidence>
<comment type="caution">
    <text evidence="2">The sequence shown here is derived from an EMBL/GenBank/DDBJ whole genome shotgun (WGS) entry which is preliminary data.</text>
</comment>
<sequence length="244" mass="27541">MSQRIKSEKGHLSQRIKSEEGHVSQGRESTVLNVKAEYTGSSRYASAESEMDSDESFGMQRMSLGPTGAAMLENKLDPAKSGIRSTQIPGSQNANTVKPSQLQLCFEAAMDKFIRDREEQGANYPIVPDVDMESVDSYRDRLGEHESDRRELYDLRRPQVATAGTAPTEDFSAQRIRLSAMADLKEFSVRDQDEERARGWFNKMKTAFLRDQAPEDEKCLVFGDLLTGPARNWYSQLSRSTRND</sequence>
<accession>A0AAV1UZZ2</accession>
<evidence type="ECO:0000256" key="1">
    <source>
        <dbReference type="SAM" id="MobiDB-lite"/>
    </source>
</evidence>
<proteinExistence type="predicted"/>
<feature type="compositionally biased region" description="Polar residues" evidence="1">
    <location>
        <begin position="83"/>
        <end position="96"/>
    </location>
</feature>
<dbReference type="AlphaFoldDB" id="A0AAV1UZZ2"/>
<evidence type="ECO:0000313" key="3">
    <source>
        <dbReference type="Proteomes" id="UP001162060"/>
    </source>
</evidence>
<evidence type="ECO:0008006" key="4">
    <source>
        <dbReference type="Google" id="ProtNLM"/>
    </source>
</evidence>
<feature type="compositionally biased region" description="Basic and acidic residues" evidence="1">
    <location>
        <begin position="1"/>
        <end position="22"/>
    </location>
</feature>
<name>A0AAV1UZZ2_9STRA</name>
<dbReference type="Proteomes" id="UP001162060">
    <property type="component" value="Unassembled WGS sequence"/>
</dbReference>
<organism evidence="2 3">
    <name type="scientific">Peronospora matthiolae</name>
    <dbReference type="NCBI Taxonomy" id="2874970"/>
    <lineage>
        <taxon>Eukaryota</taxon>
        <taxon>Sar</taxon>
        <taxon>Stramenopiles</taxon>
        <taxon>Oomycota</taxon>
        <taxon>Peronosporomycetes</taxon>
        <taxon>Peronosporales</taxon>
        <taxon>Peronosporaceae</taxon>
        <taxon>Peronospora</taxon>
    </lineage>
</organism>
<feature type="region of interest" description="Disordered" evidence="1">
    <location>
        <begin position="1"/>
        <end position="96"/>
    </location>
</feature>
<reference evidence="2" key="1">
    <citation type="submission" date="2024-01" db="EMBL/GenBank/DDBJ databases">
        <authorList>
            <person name="Webb A."/>
        </authorList>
    </citation>
    <scope>NUCLEOTIDE SEQUENCE</scope>
    <source>
        <strain evidence="2">Pm1</strain>
    </source>
</reference>
<protein>
    <recommendedName>
        <fullName evidence="4">Retrotransposon gag domain-containing protein</fullName>
    </recommendedName>
</protein>
<dbReference type="EMBL" id="CAKLBY020000254">
    <property type="protein sequence ID" value="CAK7940105.1"/>
    <property type="molecule type" value="Genomic_DNA"/>
</dbReference>
<gene>
    <name evidence="2" type="ORF">PM001_LOCUS25255</name>
</gene>